<dbReference type="Proteomes" id="UP001320513">
    <property type="component" value="Unassembled WGS sequence"/>
</dbReference>
<sequence length="160" mass="18399">MKQILIAALFLLTLSGCASLPGSGVREKIWYAETEQPRIVPWHAYLMFVDDTHFIYWRTVEDPDVVLKKFDYYTKDNGTGVDTPIAFTRTGDRITAESRTPLKKQNGELVYTTVHTFNGRFIGDTLEMDFQRTTVWPSRPAFSESVIRWSMKRLSTLPGK</sequence>
<name>A0ABS9ZH48_9PSED</name>
<feature type="chain" id="PRO_5046034148" description="Lipoprotein" evidence="1">
    <location>
        <begin position="19"/>
        <end position="160"/>
    </location>
</feature>
<evidence type="ECO:0000313" key="2">
    <source>
        <dbReference type="EMBL" id="MCI8209416.1"/>
    </source>
</evidence>
<comment type="caution">
    <text evidence="2">The sequence shown here is derived from an EMBL/GenBank/DDBJ whole genome shotgun (WGS) entry which is preliminary data.</text>
</comment>
<evidence type="ECO:0000256" key="1">
    <source>
        <dbReference type="SAM" id="SignalP"/>
    </source>
</evidence>
<feature type="signal peptide" evidence="1">
    <location>
        <begin position="1"/>
        <end position="18"/>
    </location>
</feature>
<keyword evidence="1" id="KW-0732">Signal</keyword>
<protein>
    <recommendedName>
        <fullName evidence="4">Lipoprotein</fullName>
    </recommendedName>
</protein>
<proteinExistence type="predicted"/>
<evidence type="ECO:0000313" key="3">
    <source>
        <dbReference type="Proteomes" id="UP001320513"/>
    </source>
</evidence>
<accession>A0ABS9ZH48</accession>
<organism evidence="2 3">
    <name type="scientific">Pseudomonas maioricensis</name>
    <dbReference type="NCBI Taxonomy" id="1766623"/>
    <lineage>
        <taxon>Bacteria</taxon>
        <taxon>Pseudomonadati</taxon>
        <taxon>Pseudomonadota</taxon>
        <taxon>Gammaproteobacteria</taxon>
        <taxon>Pseudomonadales</taxon>
        <taxon>Pseudomonadaceae</taxon>
        <taxon>Pseudomonas</taxon>
    </lineage>
</organism>
<reference evidence="2 3" key="1">
    <citation type="submission" date="2015-12" db="EMBL/GenBank/DDBJ databases">
        <title>Phylogenomics in the description of a new species in the Pseudomonas syringae group.</title>
        <authorList>
            <person name="Busquets A."/>
            <person name="Gomila M."/>
            <person name="Beiki F."/>
            <person name="Rahimian H."/>
            <person name="Mulet M."/>
            <person name="Sanchez D."/>
            <person name="Garcia-Valdes E."/>
            <person name="Lalucat J."/>
        </authorList>
    </citation>
    <scope>NUCLEOTIDE SEQUENCE [LARGE SCALE GENOMIC DNA]</scope>
    <source>
        <strain evidence="2 3">S25</strain>
    </source>
</reference>
<dbReference type="EMBL" id="LOHG01000004">
    <property type="protein sequence ID" value="MCI8209416.1"/>
    <property type="molecule type" value="Genomic_DNA"/>
</dbReference>
<dbReference type="RefSeq" id="WP_243245389.1">
    <property type="nucleotide sequence ID" value="NZ_LOHG01000004.1"/>
</dbReference>
<dbReference type="PROSITE" id="PS51257">
    <property type="entry name" value="PROKAR_LIPOPROTEIN"/>
    <property type="match status" value="1"/>
</dbReference>
<gene>
    <name evidence="2" type="ORF">AUC61_07700</name>
</gene>
<evidence type="ECO:0008006" key="4">
    <source>
        <dbReference type="Google" id="ProtNLM"/>
    </source>
</evidence>
<keyword evidence="3" id="KW-1185">Reference proteome</keyword>